<keyword evidence="4 10" id="KW-0812">Transmembrane</keyword>
<dbReference type="UniPathway" id="UPA00085"/>
<dbReference type="PANTHER" id="PTHR30309">
    <property type="entry name" value="INNER MEMBRANE PROTEIN YGIH"/>
    <property type="match status" value="1"/>
</dbReference>
<keyword evidence="2 10" id="KW-0444">Lipid biosynthesis</keyword>
<feature type="transmembrane region" description="Helical" evidence="10">
    <location>
        <begin position="6"/>
        <end position="23"/>
    </location>
</feature>
<evidence type="ECO:0000313" key="11">
    <source>
        <dbReference type="EMBL" id="QPJ66466.1"/>
    </source>
</evidence>
<keyword evidence="6 10" id="KW-0443">Lipid metabolism</keyword>
<organism evidence="11 12">
    <name type="scientific">Candidatus Nitrohelix vancouverensis</name>
    <dbReference type="NCBI Taxonomy" id="2705534"/>
    <lineage>
        <taxon>Bacteria</taxon>
        <taxon>Pseudomonadati</taxon>
        <taxon>Nitrospinota/Tectimicrobiota group</taxon>
        <taxon>Nitrospinota</taxon>
        <taxon>Nitrospinia</taxon>
        <taxon>Nitrospinales</taxon>
        <taxon>Nitrospinaceae</taxon>
        <taxon>Candidatus Nitrohelix</taxon>
    </lineage>
</organism>
<sequence>MELTLIIFLSYFLGSIPFGVVVARSQKINLQEHGSGNIGATNAGRVLGKKAGLITLTGDVLKGIAAVAIADIWLGTSIAIALAGLFAFIGHLFSVFLKFKGGKGVATGIGILAYAMPFTALSAIGIFGASLWVCRYVSLSSILASLSAPVFALFFHEPSPYVYLSTIVSLLIIARHRSNIERLVAGTESKFAQK</sequence>
<dbReference type="Pfam" id="PF02660">
    <property type="entry name" value="G3P_acyltransf"/>
    <property type="match status" value="1"/>
</dbReference>
<keyword evidence="5 10" id="KW-1133">Transmembrane helix</keyword>
<accession>A0A7T0G4M1</accession>
<evidence type="ECO:0000256" key="2">
    <source>
        <dbReference type="ARBA" id="ARBA00022516"/>
    </source>
</evidence>
<comment type="catalytic activity">
    <reaction evidence="10">
        <text>an acyl phosphate + sn-glycerol 3-phosphate = a 1-acyl-sn-glycero-3-phosphate + phosphate</text>
        <dbReference type="Rhea" id="RHEA:34075"/>
        <dbReference type="ChEBI" id="CHEBI:43474"/>
        <dbReference type="ChEBI" id="CHEBI:57597"/>
        <dbReference type="ChEBI" id="CHEBI:57970"/>
        <dbReference type="ChEBI" id="CHEBI:59918"/>
        <dbReference type="EC" id="2.3.1.275"/>
    </reaction>
</comment>
<protein>
    <recommendedName>
        <fullName evidence="10">Glycerol-3-phosphate acyltransferase</fullName>
    </recommendedName>
    <alternativeName>
        <fullName evidence="10">Acyl-PO4 G3P acyltransferase</fullName>
    </alternativeName>
    <alternativeName>
        <fullName evidence="10">Acyl-phosphate--glycerol-3-phosphate acyltransferase</fullName>
    </alternativeName>
    <alternativeName>
        <fullName evidence="10">G3P acyltransferase</fullName>
        <shortName evidence="10">GPAT</shortName>
        <ecNumber evidence="10">2.3.1.275</ecNumber>
    </alternativeName>
    <alternativeName>
        <fullName evidence="10">Lysophosphatidic acid synthase</fullName>
        <shortName evidence="10">LPA synthase</shortName>
    </alternativeName>
</protein>
<evidence type="ECO:0000256" key="7">
    <source>
        <dbReference type="ARBA" id="ARBA00023136"/>
    </source>
</evidence>
<comment type="subunit">
    <text evidence="10">Probably interacts with PlsX.</text>
</comment>
<keyword evidence="7 10" id="KW-0472">Membrane</keyword>
<dbReference type="KEGG" id="nva:G3M78_14090"/>
<dbReference type="PANTHER" id="PTHR30309:SF0">
    <property type="entry name" value="GLYCEROL-3-PHOSPHATE ACYLTRANSFERASE-RELATED"/>
    <property type="match status" value="1"/>
</dbReference>
<keyword evidence="3 10" id="KW-0808">Transferase</keyword>
<comment type="subcellular location">
    <subcellularLocation>
        <location evidence="10">Cell membrane</location>
        <topology evidence="10">Multi-pass membrane protein</topology>
    </subcellularLocation>
</comment>
<feature type="transmembrane region" description="Helical" evidence="10">
    <location>
        <begin position="105"/>
        <end position="129"/>
    </location>
</feature>
<comment type="similarity">
    <text evidence="10">Belongs to the PlsY family.</text>
</comment>
<keyword evidence="8 10" id="KW-0594">Phospholipid biosynthesis</keyword>
<dbReference type="InterPro" id="IPR003811">
    <property type="entry name" value="G3P_acylTferase_PlsY"/>
</dbReference>
<dbReference type="EC" id="2.3.1.275" evidence="10"/>
<dbReference type="NCBIfam" id="TIGR00023">
    <property type="entry name" value="glycerol-3-phosphate 1-O-acyltransferase PlsY"/>
    <property type="match status" value="1"/>
</dbReference>
<evidence type="ECO:0000256" key="3">
    <source>
        <dbReference type="ARBA" id="ARBA00022679"/>
    </source>
</evidence>
<dbReference type="GO" id="GO:0005886">
    <property type="term" value="C:plasma membrane"/>
    <property type="evidence" value="ECO:0007669"/>
    <property type="project" value="UniProtKB-SubCell"/>
</dbReference>
<keyword evidence="11" id="KW-0012">Acyltransferase</keyword>
<dbReference type="GO" id="GO:0043772">
    <property type="term" value="F:acyl-phosphate glycerol-3-phosphate acyltransferase activity"/>
    <property type="evidence" value="ECO:0007669"/>
    <property type="project" value="UniProtKB-UniRule"/>
</dbReference>
<evidence type="ECO:0000313" key="12">
    <source>
        <dbReference type="Proteomes" id="UP000594464"/>
    </source>
</evidence>
<evidence type="ECO:0000256" key="1">
    <source>
        <dbReference type="ARBA" id="ARBA00022475"/>
    </source>
</evidence>
<feature type="transmembrane region" description="Helical" evidence="10">
    <location>
        <begin position="72"/>
        <end position="93"/>
    </location>
</feature>
<evidence type="ECO:0000256" key="10">
    <source>
        <dbReference type="HAMAP-Rule" id="MF_01043"/>
    </source>
</evidence>
<evidence type="ECO:0000256" key="9">
    <source>
        <dbReference type="ARBA" id="ARBA00023264"/>
    </source>
</evidence>
<keyword evidence="9 10" id="KW-1208">Phospholipid metabolism</keyword>
<name>A0A7T0G4M1_9BACT</name>
<evidence type="ECO:0000256" key="5">
    <source>
        <dbReference type="ARBA" id="ARBA00022989"/>
    </source>
</evidence>
<gene>
    <name evidence="10 11" type="primary">plsY</name>
    <name evidence="11" type="ORF">G3M78_14090</name>
</gene>
<evidence type="ECO:0000256" key="8">
    <source>
        <dbReference type="ARBA" id="ARBA00023209"/>
    </source>
</evidence>
<evidence type="ECO:0000256" key="4">
    <source>
        <dbReference type="ARBA" id="ARBA00022692"/>
    </source>
</evidence>
<evidence type="ECO:0000256" key="6">
    <source>
        <dbReference type="ARBA" id="ARBA00023098"/>
    </source>
</evidence>
<dbReference type="GO" id="GO:0008654">
    <property type="term" value="P:phospholipid biosynthetic process"/>
    <property type="evidence" value="ECO:0007669"/>
    <property type="project" value="UniProtKB-UniRule"/>
</dbReference>
<reference evidence="12" key="1">
    <citation type="submission" date="2020-02" db="EMBL/GenBank/DDBJ databases">
        <title>Genomic and physiological characterization of two novel Nitrospinaceae genera.</title>
        <authorList>
            <person name="Mueller A.J."/>
            <person name="Jung M.-Y."/>
            <person name="Strachan C.R."/>
            <person name="Herbold C.W."/>
            <person name="Kirkegaard R.H."/>
            <person name="Daims H."/>
        </authorList>
    </citation>
    <scope>NUCLEOTIDE SEQUENCE [LARGE SCALE GENOMIC DNA]</scope>
</reference>
<keyword evidence="1 10" id="KW-1003">Cell membrane</keyword>
<proteinExistence type="inferred from homology"/>
<dbReference type="AlphaFoldDB" id="A0A7T0G4M1"/>
<comment type="pathway">
    <text evidence="10">Lipid metabolism; phospholipid metabolism.</text>
</comment>
<dbReference type="HAMAP" id="MF_01043">
    <property type="entry name" value="PlsY"/>
    <property type="match status" value="1"/>
</dbReference>
<dbReference type="Proteomes" id="UP000594464">
    <property type="component" value="Chromosome"/>
</dbReference>
<dbReference type="SMART" id="SM01207">
    <property type="entry name" value="G3P_acyltransf"/>
    <property type="match status" value="1"/>
</dbReference>
<feature type="transmembrane region" description="Helical" evidence="10">
    <location>
        <begin position="161"/>
        <end position="178"/>
    </location>
</feature>
<comment type="function">
    <text evidence="10">Catalyzes the transfer of an acyl group from acyl-phosphate (acyl-PO(4)) to glycerol-3-phosphate (G3P) to form lysophosphatidic acid (LPA). This enzyme utilizes acyl-phosphate as fatty acyl donor, but not acyl-CoA or acyl-ACP.</text>
</comment>
<dbReference type="EMBL" id="CP048620">
    <property type="protein sequence ID" value="QPJ66466.1"/>
    <property type="molecule type" value="Genomic_DNA"/>
</dbReference>